<dbReference type="CDD" id="cd05233">
    <property type="entry name" value="SDR_c"/>
    <property type="match status" value="1"/>
</dbReference>
<evidence type="ECO:0000256" key="2">
    <source>
        <dbReference type="ARBA" id="ARBA00023002"/>
    </source>
</evidence>
<dbReference type="Pfam" id="PF00106">
    <property type="entry name" value="adh_short"/>
    <property type="match status" value="1"/>
</dbReference>
<dbReference type="SMART" id="SM00822">
    <property type="entry name" value="PKS_KR"/>
    <property type="match status" value="1"/>
</dbReference>
<name>A0A3Q8XRA5_9HYPH</name>
<dbReference type="PANTHER" id="PTHR42879:SF2">
    <property type="entry name" value="3-OXOACYL-[ACYL-CARRIER-PROTEIN] REDUCTASE FABG"/>
    <property type="match status" value="1"/>
</dbReference>
<gene>
    <name evidence="5" type="ORF">D5400_21135</name>
</gene>
<dbReference type="Proteomes" id="UP000268192">
    <property type="component" value="Chromosome"/>
</dbReference>
<evidence type="ECO:0000259" key="4">
    <source>
        <dbReference type="SMART" id="SM00822"/>
    </source>
</evidence>
<dbReference type="PROSITE" id="PS00061">
    <property type="entry name" value="ADH_SHORT"/>
    <property type="match status" value="1"/>
</dbReference>
<dbReference type="GO" id="GO:0016491">
    <property type="term" value="F:oxidoreductase activity"/>
    <property type="evidence" value="ECO:0007669"/>
    <property type="project" value="UniProtKB-KW"/>
</dbReference>
<evidence type="ECO:0000313" key="6">
    <source>
        <dbReference type="Proteomes" id="UP000268192"/>
    </source>
</evidence>
<dbReference type="InterPro" id="IPR036291">
    <property type="entry name" value="NAD(P)-bd_dom_sf"/>
</dbReference>
<dbReference type="PRINTS" id="PR00080">
    <property type="entry name" value="SDRFAMILY"/>
</dbReference>
<dbReference type="InterPro" id="IPR050259">
    <property type="entry name" value="SDR"/>
</dbReference>
<evidence type="ECO:0000256" key="1">
    <source>
        <dbReference type="ARBA" id="ARBA00006484"/>
    </source>
</evidence>
<dbReference type="KEGG" id="abaw:D5400_21135"/>
<dbReference type="GO" id="GO:0032787">
    <property type="term" value="P:monocarboxylic acid metabolic process"/>
    <property type="evidence" value="ECO:0007669"/>
    <property type="project" value="UniProtKB-ARBA"/>
</dbReference>
<keyword evidence="6" id="KW-1185">Reference proteome</keyword>
<dbReference type="InterPro" id="IPR057326">
    <property type="entry name" value="KR_dom"/>
</dbReference>
<dbReference type="RefSeq" id="WP_126012477.1">
    <property type="nucleotide sequence ID" value="NZ_CP032509.1"/>
</dbReference>
<dbReference type="InterPro" id="IPR020904">
    <property type="entry name" value="Sc_DH/Rdtase_CS"/>
</dbReference>
<keyword evidence="2" id="KW-0560">Oxidoreductase</keyword>
<dbReference type="PRINTS" id="PR00081">
    <property type="entry name" value="GDHRDH"/>
</dbReference>
<dbReference type="PANTHER" id="PTHR42879">
    <property type="entry name" value="3-OXOACYL-(ACYL-CARRIER-PROTEIN) REDUCTASE"/>
    <property type="match status" value="1"/>
</dbReference>
<dbReference type="FunFam" id="3.40.50.720:FF:000084">
    <property type="entry name" value="Short-chain dehydrogenase reductase"/>
    <property type="match status" value="1"/>
</dbReference>
<dbReference type="InterPro" id="IPR002347">
    <property type="entry name" value="SDR_fam"/>
</dbReference>
<proteinExistence type="inferred from homology"/>
<dbReference type="AlphaFoldDB" id="A0A3Q8XRA5"/>
<protein>
    <submittedName>
        <fullName evidence="5">SDR family oxidoreductase</fullName>
    </submittedName>
</protein>
<organism evidence="5 6">
    <name type="scientific">Georhizobium profundi</name>
    <dbReference type="NCBI Taxonomy" id="2341112"/>
    <lineage>
        <taxon>Bacteria</taxon>
        <taxon>Pseudomonadati</taxon>
        <taxon>Pseudomonadota</taxon>
        <taxon>Alphaproteobacteria</taxon>
        <taxon>Hyphomicrobiales</taxon>
        <taxon>Rhizobiaceae</taxon>
        <taxon>Georhizobium</taxon>
    </lineage>
</organism>
<evidence type="ECO:0000256" key="3">
    <source>
        <dbReference type="RuleBase" id="RU000363"/>
    </source>
</evidence>
<dbReference type="EMBL" id="CP032509">
    <property type="protein sequence ID" value="AZN73459.1"/>
    <property type="molecule type" value="Genomic_DNA"/>
</dbReference>
<reference evidence="5 6" key="1">
    <citation type="submission" date="2018-09" db="EMBL/GenBank/DDBJ databases">
        <title>Marinorhizobium profundi gen. nov., sp. nov., isolated from a deep-sea sediment sample from the New Britain Trench and proposal of Marinorhizobiaceae fam. nov. in the order Rhizobiales of the class Alphaproteobacteria.</title>
        <authorList>
            <person name="Cao J."/>
        </authorList>
    </citation>
    <scope>NUCLEOTIDE SEQUENCE [LARGE SCALE GENOMIC DNA]</scope>
    <source>
        <strain evidence="5 6">WS11</strain>
    </source>
</reference>
<comment type="similarity">
    <text evidence="1 3">Belongs to the short-chain dehydrogenases/reductases (SDR) family.</text>
</comment>
<dbReference type="SUPFAM" id="SSF51735">
    <property type="entry name" value="NAD(P)-binding Rossmann-fold domains"/>
    <property type="match status" value="1"/>
</dbReference>
<dbReference type="OrthoDB" id="9804774at2"/>
<feature type="domain" description="Ketoreductase" evidence="4">
    <location>
        <begin position="9"/>
        <end position="184"/>
    </location>
</feature>
<dbReference type="Gene3D" id="3.40.50.720">
    <property type="entry name" value="NAD(P)-binding Rossmann-like Domain"/>
    <property type="match status" value="1"/>
</dbReference>
<sequence>MSGLDLTGRHALVTGGGTGVGAVIAETLAARGASVTILGRRLSALKDVAGAHERIFAVEGDVTDEASIADAFERATAQCGPLSIVVANAGAADSVPFHKMDIDGWNRMLAVNLTGVFTTFRHALPAMRDARFGRLIAIASTAGLKGYPYVSHYCAAKHGVIGLTRALALETAKTGVTVNAICPGFTETPLLERSIENIMEKTGKGRDEAAAALTVNNPMGRFIQPREIADAVTWLCGADAGSVTGQAISISGGEI</sequence>
<evidence type="ECO:0000313" key="5">
    <source>
        <dbReference type="EMBL" id="AZN73459.1"/>
    </source>
</evidence>
<accession>A0A3Q8XRA5</accession>